<dbReference type="InterPro" id="IPR017938">
    <property type="entry name" value="Riboflavin_synthase-like_b-brl"/>
</dbReference>
<dbReference type="PRINTS" id="PR00371">
    <property type="entry name" value="FPNCR"/>
</dbReference>
<dbReference type="Gene3D" id="2.40.30.10">
    <property type="entry name" value="Translation factors"/>
    <property type="match status" value="2"/>
</dbReference>
<evidence type="ECO:0000256" key="3">
    <source>
        <dbReference type="ARBA" id="ARBA00012604"/>
    </source>
</evidence>
<dbReference type="InterPro" id="IPR001094">
    <property type="entry name" value="Flavdoxin-like"/>
</dbReference>
<dbReference type="SUPFAM" id="SSF63380">
    <property type="entry name" value="Riboflavin synthase domain-like"/>
    <property type="match status" value="1"/>
</dbReference>
<dbReference type="GO" id="GO:0010181">
    <property type="term" value="F:FMN binding"/>
    <property type="evidence" value="ECO:0007669"/>
    <property type="project" value="InterPro"/>
</dbReference>
<dbReference type="Pfam" id="PF00667">
    <property type="entry name" value="FAD_binding_1"/>
    <property type="match status" value="1"/>
</dbReference>
<keyword evidence="8" id="KW-0560">Oxidoreductase</keyword>
<evidence type="ECO:0000256" key="8">
    <source>
        <dbReference type="ARBA" id="ARBA00023002"/>
    </source>
</evidence>
<dbReference type="PRINTS" id="PR00369">
    <property type="entry name" value="FLAVODOXIN"/>
</dbReference>
<dbReference type="InterPro" id="IPR039261">
    <property type="entry name" value="FNR_nucleotide-bd"/>
</dbReference>
<keyword evidence="9" id="KW-0028">Amino-acid biosynthesis</keyword>
<dbReference type="Gene3D" id="3.40.50.80">
    <property type="entry name" value="Nucleotide-binding domain of ferredoxin-NADP reductase (FNR) module"/>
    <property type="match status" value="1"/>
</dbReference>
<dbReference type="InterPro" id="IPR017927">
    <property type="entry name" value="FAD-bd_FR_type"/>
</dbReference>
<dbReference type="Proteomes" id="UP000297693">
    <property type="component" value="Unassembled WGS sequence"/>
</dbReference>
<dbReference type="Gene3D" id="3.40.50.360">
    <property type="match status" value="1"/>
</dbReference>
<dbReference type="Pfam" id="PF00258">
    <property type="entry name" value="Flavodoxin_1"/>
    <property type="match status" value="1"/>
</dbReference>
<feature type="domain" description="FAD-binding FR-type" evidence="12">
    <location>
        <begin position="237"/>
        <end position="439"/>
    </location>
</feature>
<evidence type="ECO:0000256" key="5">
    <source>
        <dbReference type="ARBA" id="ARBA00022643"/>
    </source>
</evidence>
<reference evidence="13" key="1">
    <citation type="journal article" date="2019" name="PLoS Negl. Trop. Dis.">
        <title>Revisiting the worldwide diversity of Leptospira species in the environment.</title>
        <authorList>
            <person name="Vincent A.T."/>
            <person name="Schiettekatte O."/>
            <person name="Bourhy P."/>
            <person name="Veyrier F.J."/>
            <person name="Picardeau M."/>
        </authorList>
    </citation>
    <scope>NUCLEOTIDE SEQUENCE [LARGE SCALE GENOMIC DNA]</scope>
    <source>
        <strain evidence="13">201702476</strain>
    </source>
</reference>
<dbReference type="EMBL" id="RQGD01000045">
    <property type="protein sequence ID" value="TGL56636.1"/>
    <property type="molecule type" value="Genomic_DNA"/>
</dbReference>
<evidence type="ECO:0000256" key="6">
    <source>
        <dbReference type="ARBA" id="ARBA00022827"/>
    </source>
</evidence>
<dbReference type="PANTHER" id="PTHR19384:SF128">
    <property type="entry name" value="NADPH OXIDOREDUCTASE A"/>
    <property type="match status" value="1"/>
</dbReference>
<comment type="cofactor">
    <cofactor evidence="1">
        <name>FMN</name>
        <dbReference type="ChEBI" id="CHEBI:58210"/>
    </cofactor>
</comment>
<dbReference type="OrthoDB" id="9789468at2"/>
<evidence type="ECO:0000259" key="12">
    <source>
        <dbReference type="PROSITE" id="PS51384"/>
    </source>
</evidence>
<evidence type="ECO:0000259" key="11">
    <source>
        <dbReference type="PROSITE" id="PS50902"/>
    </source>
</evidence>
<proteinExistence type="predicted"/>
<feature type="domain" description="Flavodoxin-like" evidence="11">
    <location>
        <begin position="73"/>
        <end position="210"/>
    </location>
</feature>
<evidence type="ECO:0000256" key="10">
    <source>
        <dbReference type="ARBA" id="ARBA00052219"/>
    </source>
</evidence>
<dbReference type="InterPro" id="IPR008254">
    <property type="entry name" value="Flavodoxin/NO_synth"/>
</dbReference>
<dbReference type="PROSITE" id="PS50902">
    <property type="entry name" value="FLAVODOXIN_LIKE"/>
    <property type="match status" value="1"/>
</dbReference>
<dbReference type="InterPro" id="IPR001709">
    <property type="entry name" value="Flavoprot_Pyr_Nucl_cyt_Rdtase"/>
</dbReference>
<dbReference type="InterPro" id="IPR029039">
    <property type="entry name" value="Flavoprotein-like_sf"/>
</dbReference>
<dbReference type="EC" id="1.8.1.2" evidence="3"/>
<dbReference type="InterPro" id="IPR003097">
    <property type="entry name" value="CysJ-like_FAD-binding"/>
</dbReference>
<keyword evidence="14" id="KW-1185">Reference proteome</keyword>
<comment type="cofactor">
    <cofactor evidence="2">
        <name>FAD</name>
        <dbReference type="ChEBI" id="CHEBI:57692"/>
    </cofactor>
</comment>
<evidence type="ECO:0000256" key="4">
    <source>
        <dbReference type="ARBA" id="ARBA00022630"/>
    </source>
</evidence>
<keyword evidence="5" id="KW-0288">FMN</keyword>
<evidence type="ECO:0000256" key="7">
    <source>
        <dbReference type="ARBA" id="ARBA00022857"/>
    </source>
</evidence>
<comment type="catalytic activity">
    <reaction evidence="10">
        <text>hydrogen sulfide + 3 NADP(+) + 3 H2O = sulfite + 3 NADPH + 4 H(+)</text>
        <dbReference type="Rhea" id="RHEA:13801"/>
        <dbReference type="ChEBI" id="CHEBI:15377"/>
        <dbReference type="ChEBI" id="CHEBI:15378"/>
        <dbReference type="ChEBI" id="CHEBI:17359"/>
        <dbReference type="ChEBI" id="CHEBI:29919"/>
        <dbReference type="ChEBI" id="CHEBI:57783"/>
        <dbReference type="ChEBI" id="CHEBI:58349"/>
        <dbReference type="EC" id="1.8.1.2"/>
    </reaction>
</comment>
<evidence type="ECO:0000313" key="14">
    <source>
        <dbReference type="Proteomes" id="UP000297693"/>
    </source>
</evidence>
<dbReference type="FunFam" id="3.40.50.80:FF:000001">
    <property type="entry name" value="NADPH--cytochrome P450 reductase 1"/>
    <property type="match status" value="1"/>
</dbReference>
<gene>
    <name evidence="13" type="ORF">EHQ58_15650</name>
</gene>
<dbReference type="GO" id="GO:0005829">
    <property type="term" value="C:cytosol"/>
    <property type="evidence" value="ECO:0007669"/>
    <property type="project" value="TreeGrafter"/>
</dbReference>
<evidence type="ECO:0000313" key="13">
    <source>
        <dbReference type="EMBL" id="TGL56636.1"/>
    </source>
</evidence>
<dbReference type="Pfam" id="PF00175">
    <property type="entry name" value="NAD_binding_1"/>
    <property type="match status" value="1"/>
</dbReference>
<dbReference type="InterPro" id="IPR023173">
    <property type="entry name" value="NADPH_Cyt_P450_Rdtase_alpha"/>
</dbReference>
<organism evidence="13 14">
    <name type="scientific">Leptospira ognonensis</name>
    <dbReference type="NCBI Taxonomy" id="2484945"/>
    <lineage>
        <taxon>Bacteria</taxon>
        <taxon>Pseudomonadati</taxon>
        <taxon>Spirochaetota</taxon>
        <taxon>Spirochaetia</taxon>
        <taxon>Leptospirales</taxon>
        <taxon>Leptospiraceae</taxon>
        <taxon>Leptospira</taxon>
    </lineage>
</organism>
<accession>A0A4R9JW87</accession>
<dbReference type="InterPro" id="IPR001433">
    <property type="entry name" value="OxRdtase_FAD/NAD-bd"/>
</dbReference>
<dbReference type="AlphaFoldDB" id="A0A4R9JW87"/>
<dbReference type="PANTHER" id="PTHR19384">
    <property type="entry name" value="NITRIC OXIDE SYNTHASE-RELATED"/>
    <property type="match status" value="1"/>
</dbReference>
<dbReference type="SUPFAM" id="SSF52218">
    <property type="entry name" value="Flavoproteins"/>
    <property type="match status" value="1"/>
</dbReference>
<keyword evidence="7" id="KW-0521">NADP</keyword>
<name>A0A4R9JW87_9LEPT</name>
<evidence type="ECO:0000256" key="2">
    <source>
        <dbReference type="ARBA" id="ARBA00001974"/>
    </source>
</evidence>
<sequence>MLSDEKRNKFFELLKDSSKDEWVWMNGYLSALVMPLDGPIPLKSITNDMSERIVTSSVPTTVLAPAVPATLQVTVVYGTETGNSKKLATGLVKKLKDAGHKATLKNTETYKASELDQEKNLIVVVSTHGDGEPPAAAKNFLEILKNKTSKFKKLNFAVIGLGDTSYPLFCQTGVDVDSLLFGLGGTRIQEVAKCDLDIDTTASPWIDLLLSNLSQLGEKNGEVTAKATENKTTTNKRIIYTGKVTTNLVLNDIGSTKSTRHIEIESDASILYLPGDSAGFIPQNKEEEVNQILSLLKIGPEERVSHAGETWMAKDLLLTKLSIRNLPDRVIKKYADFVKTDIPTTRFDLDVLLSDFPLPSGTNAGQVFAILENMVPRYYSIASSPSAHGEHAIHLTVAEVAIETKTGVKEGLCSGYLSNFTVGEEVLFFIQKNDNFRLPPDDASLIMIGPGTGIAPFRSFLMERDAASASGKNWLFFGERNFVSDFYYQAELLQLMETGILQKLNAAFSRDTKNKVYVQDRMLENASELLKWIEEGAYIYVCGSKDPMSKDVEKQLLQILSAREFETNLSAEDYLSSLEESGRYKKDVY</sequence>
<dbReference type="GO" id="GO:0050660">
    <property type="term" value="F:flavin adenine dinucleotide binding"/>
    <property type="evidence" value="ECO:0007669"/>
    <property type="project" value="TreeGrafter"/>
</dbReference>
<dbReference type="Gene3D" id="1.20.990.10">
    <property type="entry name" value="NADPH-cytochrome p450 Reductase, Chain A, domain 3"/>
    <property type="match status" value="1"/>
</dbReference>
<keyword evidence="9" id="KW-0198">Cysteine biosynthesis</keyword>
<keyword evidence="4" id="KW-0285">Flavoprotein</keyword>
<evidence type="ECO:0000256" key="9">
    <source>
        <dbReference type="ARBA" id="ARBA00023192"/>
    </source>
</evidence>
<comment type="caution">
    <text evidence="13">The sequence shown here is derived from an EMBL/GenBank/DDBJ whole genome shotgun (WGS) entry which is preliminary data.</text>
</comment>
<dbReference type="PROSITE" id="PS51384">
    <property type="entry name" value="FAD_FR"/>
    <property type="match status" value="1"/>
</dbReference>
<dbReference type="RefSeq" id="WP_135624854.1">
    <property type="nucleotide sequence ID" value="NZ_RQGD01000045.1"/>
</dbReference>
<keyword evidence="6" id="KW-0274">FAD</keyword>
<dbReference type="GO" id="GO:0004783">
    <property type="term" value="F:sulfite reductase (NADPH) activity"/>
    <property type="evidence" value="ECO:0007669"/>
    <property type="project" value="UniProtKB-EC"/>
</dbReference>
<dbReference type="GO" id="GO:0019344">
    <property type="term" value="P:cysteine biosynthetic process"/>
    <property type="evidence" value="ECO:0007669"/>
    <property type="project" value="UniProtKB-KW"/>
</dbReference>
<protein>
    <recommendedName>
        <fullName evidence="3">assimilatory sulfite reductase (NADPH)</fullName>
        <ecNumber evidence="3">1.8.1.2</ecNumber>
    </recommendedName>
</protein>
<evidence type="ECO:0000256" key="1">
    <source>
        <dbReference type="ARBA" id="ARBA00001917"/>
    </source>
</evidence>
<dbReference type="SUPFAM" id="SSF52343">
    <property type="entry name" value="Ferredoxin reductase-like, C-terminal NADP-linked domain"/>
    <property type="match status" value="1"/>
</dbReference>